<reference evidence="3 4" key="1">
    <citation type="submission" date="2020-08" db="EMBL/GenBank/DDBJ databases">
        <title>Sequencing the genomes of 1000 actinobacteria strains.</title>
        <authorList>
            <person name="Klenk H.-P."/>
        </authorList>
    </citation>
    <scope>NUCLEOTIDE SEQUENCE [LARGE SCALE GENOMIC DNA]</scope>
    <source>
        <strain evidence="3 4">DSM 45272</strain>
    </source>
</reference>
<dbReference type="Gene3D" id="3.40.50.1820">
    <property type="entry name" value="alpha/beta hydrolase"/>
    <property type="match status" value="1"/>
</dbReference>
<keyword evidence="1" id="KW-0378">Hydrolase</keyword>
<name>A0A841AXK1_9PSEU</name>
<dbReference type="RefSeq" id="WP_184892854.1">
    <property type="nucleotide sequence ID" value="NZ_JACHMX010000001.1"/>
</dbReference>
<dbReference type="Proteomes" id="UP000580861">
    <property type="component" value="Unassembled WGS sequence"/>
</dbReference>
<dbReference type="EMBL" id="JACHMX010000001">
    <property type="protein sequence ID" value="MBB5851240.1"/>
    <property type="molecule type" value="Genomic_DNA"/>
</dbReference>
<sequence length="250" mass="27228">MPVVFVHGVPETAAIWEPLSHELDRTDVITLSPPGFGAAVPDGFGATADEYFRWLVAELERIEGPIDLVGHDWGGCHVQRVAGTRPDLVRSWCNDVSGCTDPDYVWHDLARTWQTPGAGEAAIEQMFGTPFEELVSGMVALGMTAKAAEATASADSVAMGRCILALYRSAPDLSAIDWGIDLPREQRKPGLVINATEDLYVGGPEFVHRAAERLAAKEVVLEGLGHWWMMQDPKRGAAALNDFYADLDNR</sequence>
<dbReference type="Pfam" id="PF12697">
    <property type="entry name" value="Abhydrolase_6"/>
    <property type="match status" value="1"/>
</dbReference>
<dbReference type="InterPro" id="IPR029058">
    <property type="entry name" value="AB_hydrolase_fold"/>
</dbReference>
<dbReference type="SUPFAM" id="SSF53474">
    <property type="entry name" value="alpha/beta-Hydrolases"/>
    <property type="match status" value="1"/>
</dbReference>
<comment type="caution">
    <text evidence="3">The sequence shown here is derived from an EMBL/GenBank/DDBJ whole genome shotgun (WGS) entry which is preliminary data.</text>
</comment>
<dbReference type="GO" id="GO:0016787">
    <property type="term" value="F:hydrolase activity"/>
    <property type="evidence" value="ECO:0007669"/>
    <property type="project" value="UniProtKB-KW"/>
</dbReference>
<evidence type="ECO:0000313" key="4">
    <source>
        <dbReference type="Proteomes" id="UP000580861"/>
    </source>
</evidence>
<dbReference type="AlphaFoldDB" id="A0A841AXK1"/>
<feature type="domain" description="AB hydrolase-1" evidence="2">
    <location>
        <begin position="3"/>
        <end position="238"/>
    </location>
</feature>
<dbReference type="InterPro" id="IPR050266">
    <property type="entry name" value="AB_hydrolase_sf"/>
</dbReference>
<evidence type="ECO:0000256" key="1">
    <source>
        <dbReference type="ARBA" id="ARBA00022801"/>
    </source>
</evidence>
<dbReference type="GO" id="GO:0016020">
    <property type="term" value="C:membrane"/>
    <property type="evidence" value="ECO:0007669"/>
    <property type="project" value="TreeGrafter"/>
</dbReference>
<accession>A0A841AXK1</accession>
<proteinExistence type="predicted"/>
<evidence type="ECO:0000259" key="2">
    <source>
        <dbReference type="Pfam" id="PF12697"/>
    </source>
</evidence>
<evidence type="ECO:0000313" key="3">
    <source>
        <dbReference type="EMBL" id="MBB5851240.1"/>
    </source>
</evidence>
<dbReference type="PANTHER" id="PTHR43798:SF31">
    <property type="entry name" value="AB HYDROLASE SUPERFAMILY PROTEIN YCLE"/>
    <property type="match status" value="1"/>
</dbReference>
<keyword evidence="4" id="KW-1185">Reference proteome</keyword>
<dbReference type="InterPro" id="IPR000073">
    <property type="entry name" value="AB_hydrolase_1"/>
</dbReference>
<organism evidence="3 4">
    <name type="scientific">Amycolatopsis umgeniensis</name>
    <dbReference type="NCBI Taxonomy" id="336628"/>
    <lineage>
        <taxon>Bacteria</taxon>
        <taxon>Bacillati</taxon>
        <taxon>Actinomycetota</taxon>
        <taxon>Actinomycetes</taxon>
        <taxon>Pseudonocardiales</taxon>
        <taxon>Pseudonocardiaceae</taxon>
        <taxon>Amycolatopsis</taxon>
    </lineage>
</organism>
<gene>
    <name evidence="3" type="ORF">HDA45_001327</name>
</gene>
<protein>
    <submittedName>
        <fullName evidence="3">Pimeloyl-ACP methyl ester carboxylesterase</fullName>
    </submittedName>
</protein>
<dbReference type="PANTHER" id="PTHR43798">
    <property type="entry name" value="MONOACYLGLYCEROL LIPASE"/>
    <property type="match status" value="1"/>
</dbReference>